<name>A0A8H6YX17_9AGAR</name>
<evidence type="ECO:0000259" key="2">
    <source>
        <dbReference type="Pfam" id="PF20151"/>
    </source>
</evidence>
<feature type="transmembrane region" description="Helical" evidence="1">
    <location>
        <begin position="6"/>
        <end position="28"/>
    </location>
</feature>
<dbReference type="AlphaFoldDB" id="A0A8H6YX17"/>
<feature type="transmembrane region" description="Helical" evidence="1">
    <location>
        <begin position="103"/>
        <end position="126"/>
    </location>
</feature>
<dbReference type="Pfam" id="PF20151">
    <property type="entry name" value="DUF6533"/>
    <property type="match status" value="1"/>
</dbReference>
<organism evidence="3 4">
    <name type="scientific">Mycena sanguinolenta</name>
    <dbReference type="NCBI Taxonomy" id="230812"/>
    <lineage>
        <taxon>Eukaryota</taxon>
        <taxon>Fungi</taxon>
        <taxon>Dikarya</taxon>
        <taxon>Basidiomycota</taxon>
        <taxon>Agaricomycotina</taxon>
        <taxon>Agaricomycetes</taxon>
        <taxon>Agaricomycetidae</taxon>
        <taxon>Agaricales</taxon>
        <taxon>Marasmiineae</taxon>
        <taxon>Mycenaceae</taxon>
        <taxon>Mycena</taxon>
    </lineage>
</organism>
<reference evidence="3" key="1">
    <citation type="submission" date="2020-05" db="EMBL/GenBank/DDBJ databases">
        <title>Mycena genomes resolve the evolution of fungal bioluminescence.</title>
        <authorList>
            <person name="Tsai I.J."/>
        </authorList>
    </citation>
    <scope>NUCLEOTIDE SEQUENCE</scope>
    <source>
        <strain evidence="3">160909Yilan</strain>
    </source>
</reference>
<feature type="domain" description="DUF6533" evidence="2">
    <location>
        <begin position="3"/>
        <end position="48"/>
    </location>
</feature>
<dbReference type="InterPro" id="IPR045340">
    <property type="entry name" value="DUF6533"/>
</dbReference>
<evidence type="ECO:0000256" key="1">
    <source>
        <dbReference type="SAM" id="Phobius"/>
    </source>
</evidence>
<evidence type="ECO:0000313" key="4">
    <source>
        <dbReference type="Proteomes" id="UP000623467"/>
    </source>
</evidence>
<keyword evidence="4" id="KW-1185">Reference proteome</keyword>
<sequence length="273" mass="30689">MQYVNVASFAILVFDYCLTFGMEATLIWPARTSFLRTLFFLARYTPFFDVPMTLYYSLAPNIALHNCLSLNVVSTSMGAFGIAIGELILLVWAYALSGCLRMVLIVFGTIYLIEVLSTVVLIGLYLRSLRFGPPLLSAIPGCNETGSNSLLIGVSFTLALFNEIVLISYTLWLGYKKYRRLRNPFIVTMYRDGITYFLLLFLGYAANFTILFAGEGELQELLTTFVRVMHSVLCSRVLLNVREVERRRAEESIGRPVTTSLGITFADDVYADT</sequence>
<comment type="caution">
    <text evidence="3">The sequence shown here is derived from an EMBL/GenBank/DDBJ whole genome shotgun (WGS) entry which is preliminary data.</text>
</comment>
<gene>
    <name evidence="3" type="ORF">MSAN_00866100</name>
</gene>
<feature type="transmembrane region" description="Helical" evidence="1">
    <location>
        <begin position="78"/>
        <end position="96"/>
    </location>
</feature>
<dbReference type="Proteomes" id="UP000623467">
    <property type="component" value="Unassembled WGS sequence"/>
</dbReference>
<feature type="transmembrane region" description="Helical" evidence="1">
    <location>
        <begin position="194"/>
        <end position="214"/>
    </location>
</feature>
<dbReference type="OrthoDB" id="2645170at2759"/>
<proteinExistence type="predicted"/>
<evidence type="ECO:0000313" key="3">
    <source>
        <dbReference type="EMBL" id="KAF7368003.1"/>
    </source>
</evidence>
<accession>A0A8H6YX17</accession>
<dbReference type="EMBL" id="JACAZH010000005">
    <property type="protein sequence ID" value="KAF7368003.1"/>
    <property type="molecule type" value="Genomic_DNA"/>
</dbReference>
<protein>
    <recommendedName>
        <fullName evidence="2">DUF6533 domain-containing protein</fullName>
    </recommendedName>
</protein>
<keyword evidence="1" id="KW-0472">Membrane</keyword>
<feature type="transmembrane region" description="Helical" evidence="1">
    <location>
        <begin position="150"/>
        <end position="173"/>
    </location>
</feature>
<keyword evidence="1" id="KW-0812">Transmembrane</keyword>
<keyword evidence="1" id="KW-1133">Transmembrane helix</keyword>